<dbReference type="EMBL" id="LGTE01000005">
    <property type="protein sequence ID" value="KNZ70199.1"/>
    <property type="molecule type" value="Genomic_DNA"/>
</dbReference>
<dbReference type="HAMAP" id="MF_02217">
    <property type="entry name" value="TrmR_methyltr"/>
    <property type="match status" value="1"/>
</dbReference>
<keyword evidence="2 4" id="KW-0808">Transferase</keyword>
<reference evidence="6" key="1">
    <citation type="submission" date="2015-07" db="EMBL/GenBank/DDBJ databases">
        <title>Complete Genome of Thermincola ferriacetica strain Z-0001T.</title>
        <authorList>
            <person name="Lusk B."/>
            <person name="Badalamenti J.P."/>
            <person name="Parameswaran P."/>
            <person name="Bond D.R."/>
            <person name="Torres C.I."/>
        </authorList>
    </citation>
    <scope>NUCLEOTIDE SEQUENCE [LARGE SCALE GENOMIC DNA]</scope>
    <source>
        <strain evidence="6">Z-0001</strain>
    </source>
</reference>
<gene>
    <name evidence="4" type="primary">trmR</name>
    <name evidence="5" type="ORF">Tfer_1074</name>
</gene>
<evidence type="ECO:0000313" key="6">
    <source>
        <dbReference type="Proteomes" id="UP000037175"/>
    </source>
</evidence>
<dbReference type="GO" id="GO:0008757">
    <property type="term" value="F:S-adenosylmethionine-dependent methyltransferase activity"/>
    <property type="evidence" value="ECO:0007669"/>
    <property type="project" value="TreeGrafter"/>
</dbReference>
<keyword evidence="4" id="KW-0460">Magnesium</keyword>
<keyword evidence="1 4" id="KW-0489">Methyltransferase</keyword>
<comment type="function">
    <text evidence="4">Catalyzes the methylation of 5-hydroxyuridine (ho5U) to form 5-methoxyuridine (mo5U) at position 34 in tRNAs.</text>
</comment>
<proteinExistence type="inferred from homology"/>
<feature type="binding site" evidence="4">
    <location>
        <position position="69"/>
    </location>
    <ligand>
        <name>S-adenosyl-L-methionine</name>
        <dbReference type="ChEBI" id="CHEBI:59789"/>
    </ligand>
</feature>
<feature type="binding site" evidence="4">
    <location>
        <position position="134"/>
    </location>
    <ligand>
        <name>S-adenosyl-L-methionine</name>
        <dbReference type="ChEBI" id="CHEBI:59789"/>
    </ligand>
</feature>
<dbReference type="InterPro" id="IPR050362">
    <property type="entry name" value="Cation-dep_OMT"/>
</dbReference>
<name>A0A0L6W522_9FIRM</name>
<comment type="caution">
    <text evidence="5">The sequence shown here is derived from an EMBL/GenBank/DDBJ whole genome shotgun (WGS) entry which is preliminary data.</text>
</comment>
<evidence type="ECO:0000256" key="2">
    <source>
        <dbReference type="ARBA" id="ARBA00022679"/>
    </source>
</evidence>
<feature type="binding site" evidence="4">
    <location>
        <position position="88"/>
    </location>
    <ligand>
        <name>S-adenosyl-L-methionine</name>
        <dbReference type="ChEBI" id="CHEBI:59789"/>
    </ligand>
</feature>
<dbReference type="SUPFAM" id="SSF53335">
    <property type="entry name" value="S-adenosyl-L-methionine-dependent methyltransferases"/>
    <property type="match status" value="1"/>
</dbReference>
<dbReference type="PANTHER" id="PTHR10509">
    <property type="entry name" value="O-METHYLTRANSFERASE-RELATED"/>
    <property type="match status" value="1"/>
</dbReference>
<sequence length="217" mass="24389">MAHVVNREIENYLRQLVPERDLLLKSLEEKAEQEYVSIVLPEVAQFLHLMALQSRAQNILEIGTAIGYSTIWLARVAKQNGGRVTTIEINQRRYEKALNSIKQSGLEDVISVIKAHAADILPTLSGTYDFIFVDAAKGQYSSFFEELYPRLQTGGLIIFDNVLADGLVVCNDEDIERRQRTMVRRLREFLKMITGYPGLVASVIPMGDGLVVGYKTG</sequence>
<comment type="caution">
    <text evidence="4">Lacks conserved residue(s) required for the propagation of feature annotation.</text>
</comment>
<feature type="binding site" evidence="4">
    <location>
        <position position="160"/>
    </location>
    <ligand>
        <name>Mg(2+)</name>
        <dbReference type="ChEBI" id="CHEBI:18420"/>
    </ligand>
</feature>
<keyword evidence="4" id="KW-0819">tRNA processing</keyword>
<comment type="similarity">
    <text evidence="4">Belongs to the class I-like SAM-binding methyltransferase superfamily. Cation-dependent O-methyltransferase family.</text>
</comment>
<dbReference type="EC" id="2.1.1.-" evidence="4"/>
<comment type="catalytic activity">
    <reaction evidence="4">
        <text>5-hydroxyuridine(34) in tRNA + S-adenosyl-L-methionine = 5-methoxyuridine(34) in tRNA + S-adenosyl-L-homocysteine + H(+)</text>
        <dbReference type="Rhea" id="RHEA:60524"/>
        <dbReference type="Rhea" id="RHEA-COMP:13381"/>
        <dbReference type="Rhea" id="RHEA-COMP:15591"/>
        <dbReference type="ChEBI" id="CHEBI:15378"/>
        <dbReference type="ChEBI" id="CHEBI:57856"/>
        <dbReference type="ChEBI" id="CHEBI:59789"/>
        <dbReference type="ChEBI" id="CHEBI:136877"/>
        <dbReference type="ChEBI" id="CHEBI:143860"/>
    </reaction>
</comment>
<dbReference type="GO" id="GO:0000287">
    <property type="term" value="F:magnesium ion binding"/>
    <property type="evidence" value="ECO:0007669"/>
    <property type="project" value="UniProtKB-UniRule"/>
</dbReference>
<dbReference type="PANTHER" id="PTHR10509:SF14">
    <property type="entry name" value="CAFFEOYL-COA O-METHYLTRANSFERASE 3-RELATED"/>
    <property type="match status" value="1"/>
</dbReference>
<dbReference type="CDD" id="cd02440">
    <property type="entry name" value="AdoMet_MTases"/>
    <property type="match status" value="1"/>
</dbReference>
<accession>A0A0L6W522</accession>
<keyword evidence="4" id="KW-0479">Metal-binding</keyword>
<dbReference type="Proteomes" id="UP000037175">
    <property type="component" value="Unassembled WGS sequence"/>
</dbReference>
<keyword evidence="3 4" id="KW-0949">S-adenosyl-L-methionine</keyword>
<evidence type="ECO:0000256" key="4">
    <source>
        <dbReference type="HAMAP-Rule" id="MF_02217"/>
    </source>
</evidence>
<evidence type="ECO:0000256" key="3">
    <source>
        <dbReference type="ARBA" id="ARBA00022691"/>
    </source>
</evidence>
<feature type="binding site" evidence="4">
    <location>
        <position position="134"/>
    </location>
    <ligand>
        <name>Mg(2+)</name>
        <dbReference type="ChEBI" id="CHEBI:18420"/>
    </ligand>
</feature>
<feature type="binding site" evidence="4">
    <location>
        <position position="39"/>
    </location>
    <ligand>
        <name>S-adenosyl-L-methionine</name>
        <dbReference type="ChEBI" id="CHEBI:59789"/>
    </ligand>
</feature>
<protein>
    <recommendedName>
        <fullName evidence="4">tRNA 5-hydroxyuridine methyltransferase</fullName>
        <ecNumber evidence="4">2.1.1.-</ecNumber>
    </recommendedName>
    <alternativeName>
        <fullName evidence="4">ho5U methyltransferase</fullName>
    </alternativeName>
</protein>
<dbReference type="InterPro" id="IPR043675">
    <property type="entry name" value="TrmR_methyltr"/>
</dbReference>
<dbReference type="GO" id="GO:0008171">
    <property type="term" value="F:O-methyltransferase activity"/>
    <property type="evidence" value="ECO:0007669"/>
    <property type="project" value="InterPro"/>
</dbReference>
<dbReference type="GO" id="GO:0016300">
    <property type="term" value="F:tRNA (uridine) methyltransferase activity"/>
    <property type="evidence" value="ECO:0007669"/>
    <property type="project" value="UniProtKB-UniRule"/>
</dbReference>
<keyword evidence="6" id="KW-1185">Reference proteome</keyword>
<evidence type="ECO:0000313" key="5">
    <source>
        <dbReference type="EMBL" id="KNZ70199.1"/>
    </source>
</evidence>
<feature type="binding site" evidence="4">
    <location>
        <position position="161"/>
    </location>
    <ligand>
        <name>Mg(2+)</name>
        <dbReference type="ChEBI" id="CHEBI:18420"/>
    </ligand>
</feature>
<organism evidence="5 6">
    <name type="scientific">Thermincola ferriacetica</name>
    <dbReference type="NCBI Taxonomy" id="281456"/>
    <lineage>
        <taxon>Bacteria</taxon>
        <taxon>Bacillati</taxon>
        <taxon>Bacillota</taxon>
        <taxon>Clostridia</taxon>
        <taxon>Eubacteriales</taxon>
        <taxon>Thermincolaceae</taxon>
        <taxon>Thermincola</taxon>
    </lineage>
</organism>
<dbReference type="RefSeq" id="WP_052217179.1">
    <property type="nucleotide sequence ID" value="NZ_LGTE01000005.1"/>
</dbReference>
<dbReference type="InterPro" id="IPR002935">
    <property type="entry name" value="SAM_O-MeTrfase"/>
</dbReference>
<dbReference type="GO" id="GO:0030488">
    <property type="term" value="P:tRNA methylation"/>
    <property type="evidence" value="ECO:0007669"/>
    <property type="project" value="UniProtKB-UniRule"/>
</dbReference>
<comment type="subunit">
    <text evidence="4">Homodimer.</text>
</comment>
<dbReference type="Pfam" id="PF01596">
    <property type="entry name" value="Methyltransf_3"/>
    <property type="match status" value="1"/>
</dbReference>
<evidence type="ECO:0000256" key="1">
    <source>
        <dbReference type="ARBA" id="ARBA00022603"/>
    </source>
</evidence>
<dbReference type="Gene3D" id="3.40.50.150">
    <property type="entry name" value="Vaccinia Virus protein VP39"/>
    <property type="match status" value="1"/>
</dbReference>
<dbReference type="PROSITE" id="PS51682">
    <property type="entry name" value="SAM_OMT_I"/>
    <property type="match status" value="1"/>
</dbReference>
<dbReference type="InterPro" id="IPR029063">
    <property type="entry name" value="SAM-dependent_MTases_sf"/>
</dbReference>
<dbReference type="AlphaFoldDB" id="A0A0L6W522"/>